<dbReference type="InterPro" id="IPR020568">
    <property type="entry name" value="Ribosomal_Su5_D2-typ_SF"/>
</dbReference>
<dbReference type="InterPro" id="IPR001247">
    <property type="entry name" value="ExoRNase_PH_dom1"/>
</dbReference>
<name>A0A9N8ZQZ0_9GLOM</name>
<gene>
    <name evidence="8" type="ORF">DEBURN_LOCUS4874</name>
</gene>
<dbReference type="GO" id="GO:0006364">
    <property type="term" value="P:rRNA processing"/>
    <property type="evidence" value="ECO:0007669"/>
    <property type="project" value="UniProtKB-KW"/>
</dbReference>
<evidence type="ECO:0000313" key="9">
    <source>
        <dbReference type="Proteomes" id="UP000789706"/>
    </source>
</evidence>
<dbReference type="PANTHER" id="PTHR11953">
    <property type="entry name" value="EXOSOME COMPLEX COMPONENT"/>
    <property type="match status" value="1"/>
</dbReference>
<evidence type="ECO:0000256" key="5">
    <source>
        <dbReference type="ARBA" id="ARBA00023242"/>
    </source>
</evidence>
<dbReference type="GO" id="GO:0016075">
    <property type="term" value="P:rRNA catabolic process"/>
    <property type="evidence" value="ECO:0007669"/>
    <property type="project" value="TreeGrafter"/>
</dbReference>
<feature type="domain" description="Exoribonuclease phosphorolytic" evidence="7">
    <location>
        <begin position="135"/>
        <end position="200"/>
    </location>
</feature>
<keyword evidence="4" id="KW-0271">Exosome</keyword>
<proteinExistence type="inferred from homology"/>
<dbReference type="GO" id="GO:0005730">
    <property type="term" value="C:nucleolus"/>
    <property type="evidence" value="ECO:0007669"/>
    <property type="project" value="TreeGrafter"/>
</dbReference>
<dbReference type="InterPro" id="IPR050080">
    <property type="entry name" value="RNase_PH"/>
</dbReference>
<evidence type="ECO:0000256" key="3">
    <source>
        <dbReference type="ARBA" id="ARBA00022552"/>
    </source>
</evidence>
<evidence type="ECO:0000256" key="4">
    <source>
        <dbReference type="ARBA" id="ARBA00022835"/>
    </source>
</evidence>
<organism evidence="8 9">
    <name type="scientific">Diversispora eburnea</name>
    <dbReference type="NCBI Taxonomy" id="1213867"/>
    <lineage>
        <taxon>Eukaryota</taxon>
        <taxon>Fungi</taxon>
        <taxon>Fungi incertae sedis</taxon>
        <taxon>Mucoromycota</taxon>
        <taxon>Glomeromycotina</taxon>
        <taxon>Glomeromycetes</taxon>
        <taxon>Diversisporales</taxon>
        <taxon>Diversisporaceae</taxon>
        <taxon>Diversispora</taxon>
    </lineage>
</organism>
<dbReference type="AlphaFoldDB" id="A0A9N8ZQZ0"/>
<dbReference type="Pfam" id="PF03725">
    <property type="entry name" value="RNase_PH_C"/>
    <property type="match status" value="1"/>
</dbReference>
<dbReference type="CDD" id="cd11372">
    <property type="entry name" value="RNase_PH_RRP46"/>
    <property type="match status" value="1"/>
</dbReference>
<keyword evidence="9" id="KW-1185">Reference proteome</keyword>
<evidence type="ECO:0000259" key="7">
    <source>
        <dbReference type="Pfam" id="PF03725"/>
    </source>
</evidence>
<dbReference type="GO" id="GO:0000176">
    <property type="term" value="C:nuclear exosome (RNase complex)"/>
    <property type="evidence" value="ECO:0007669"/>
    <property type="project" value="TreeGrafter"/>
</dbReference>
<protein>
    <submittedName>
        <fullName evidence="8">4581_t:CDS:1</fullName>
    </submittedName>
</protein>
<dbReference type="Pfam" id="PF01138">
    <property type="entry name" value="RNase_PH"/>
    <property type="match status" value="1"/>
</dbReference>
<dbReference type="GO" id="GO:0000177">
    <property type="term" value="C:cytoplasmic exosome (RNase complex)"/>
    <property type="evidence" value="ECO:0007669"/>
    <property type="project" value="TreeGrafter"/>
</dbReference>
<dbReference type="EMBL" id="CAJVPK010000399">
    <property type="protein sequence ID" value="CAG8504956.1"/>
    <property type="molecule type" value="Genomic_DNA"/>
</dbReference>
<dbReference type="GO" id="GO:0034475">
    <property type="term" value="P:U4 snRNA 3'-end processing"/>
    <property type="evidence" value="ECO:0007669"/>
    <property type="project" value="TreeGrafter"/>
</dbReference>
<dbReference type="GO" id="GO:0071051">
    <property type="term" value="P:poly(A)-dependent snoRNA 3'-end processing"/>
    <property type="evidence" value="ECO:0007669"/>
    <property type="project" value="TreeGrafter"/>
</dbReference>
<evidence type="ECO:0000256" key="1">
    <source>
        <dbReference type="ARBA" id="ARBA00004123"/>
    </source>
</evidence>
<keyword evidence="5" id="KW-0539">Nucleus</keyword>
<dbReference type="Proteomes" id="UP000789706">
    <property type="component" value="Unassembled WGS sequence"/>
</dbReference>
<dbReference type="Gene3D" id="3.30.230.70">
    <property type="entry name" value="GHMP Kinase, N-terminal domain"/>
    <property type="match status" value="1"/>
</dbReference>
<dbReference type="InterPro" id="IPR036345">
    <property type="entry name" value="ExoRNase_PH_dom2_sf"/>
</dbReference>
<dbReference type="SUPFAM" id="SSF54211">
    <property type="entry name" value="Ribosomal protein S5 domain 2-like"/>
    <property type="match status" value="1"/>
</dbReference>
<comment type="subcellular location">
    <subcellularLocation>
        <location evidence="1">Nucleus</location>
    </subcellularLocation>
</comment>
<evidence type="ECO:0000259" key="6">
    <source>
        <dbReference type="Pfam" id="PF01138"/>
    </source>
</evidence>
<dbReference type="InterPro" id="IPR027408">
    <property type="entry name" value="PNPase/RNase_PH_dom_sf"/>
</dbReference>
<dbReference type="OrthoDB" id="27298at2759"/>
<sequence>MSSNRVDKRKFTEIRPISIEQNYVNKDGSALFKFGDSAVLCSINGPTEVKVRDEKLDKATIDVSFKPWIGSPGTNEKTHELVLRSTLESIIQTNLHPRTLIQVVCQVLMDDGSILATAINATTMALINAGISMRDIVVAVSCVICKDGTILIDPKVQEIEENQSFHTFAFNKVSLNLLFCESFGVFTEQQYFDCYELSKTAAQEVINEIHNTIKNNIANGR</sequence>
<dbReference type="PANTHER" id="PTHR11953:SF1">
    <property type="entry name" value="EXOSOME COMPLEX COMPONENT RRP46"/>
    <property type="match status" value="1"/>
</dbReference>
<reference evidence="8" key="1">
    <citation type="submission" date="2021-06" db="EMBL/GenBank/DDBJ databases">
        <authorList>
            <person name="Kallberg Y."/>
            <person name="Tangrot J."/>
            <person name="Rosling A."/>
        </authorList>
    </citation>
    <scope>NUCLEOTIDE SEQUENCE</scope>
    <source>
        <strain evidence="8">AZ414A</strain>
    </source>
</reference>
<comment type="similarity">
    <text evidence="2">Belongs to the RNase PH family.</text>
</comment>
<feature type="domain" description="Exoribonuclease phosphorolytic" evidence="6">
    <location>
        <begin position="13"/>
        <end position="131"/>
    </location>
</feature>
<dbReference type="SUPFAM" id="SSF55666">
    <property type="entry name" value="Ribonuclease PH domain 2-like"/>
    <property type="match status" value="1"/>
</dbReference>
<evidence type="ECO:0000313" key="8">
    <source>
        <dbReference type="EMBL" id="CAG8504956.1"/>
    </source>
</evidence>
<dbReference type="InterPro" id="IPR015847">
    <property type="entry name" value="ExoRNase_PH_dom2"/>
</dbReference>
<dbReference type="GO" id="GO:0071028">
    <property type="term" value="P:nuclear mRNA surveillance"/>
    <property type="evidence" value="ECO:0007669"/>
    <property type="project" value="TreeGrafter"/>
</dbReference>
<comment type="caution">
    <text evidence="8">The sequence shown here is derived from an EMBL/GenBank/DDBJ whole genome shotgun (WGS) entry which is preliminary data.</text>
</comment>
<evidence type="ECO:0000256" key="2">
    <source>
        <dbReference type="ARBA" id="ARBA00006678"/>
    </source>
</evidence>
<dbReference type="GO" id="GO:0003723">
    <property type="term" value="F:RNA binding"/>
    <property type="evidence" value="ECO:0007669"/>
    <property type="project" value="TreeGrafter"/>
</dbReference>
<keyword evidence="3" id="KW-0698">rRNA processing</keyword>
<accession>A0A9N8ZQZ0</accession>